<sequence>MDEAILFPSPNWFQVSGLAVTNDDWLVYGGPTKSLCVLEPLPASTGLFEGNRSYKAHVLNRAHLDKIVSVDISPEWPLKRALLTGSADGSVKQWTIQQVENKSQIKSTHSHEVHVLEKEEVSGVGYSTKTIAVSVGCYGNLIKWDLNSNVVRTCNLLKNMKPVCMACSPHIPLQVAIGTKQGVVYVVDLNDPFKLVYKVRGQDDEIINLSWCPRFEVVVKKTLKELDKKVSATERMNKIRSEAEKSDGSEELEAKGQREKLEESGVIKNLPEDSFDESIVVEDDPFDIYKDHEADEFGHKKYVPEEIMVKIKKEEKPLDYLEECMKLKDQILKMKNQPDETIESLVQALDRTHVDSEKNGDEASSSSNEIPLVPDAESTHIHKHLLATVGKYGGVRIWSKTGKLVGSCGVPSVNTKNPRNKSPPWATLLWLKSDLLLIGDARSQLLECNPLKIDCKNKLQWQIVHTLHKRGLSCIASSAPRVQSDDLSLEDHPVWTISQDRTLVCYSLATRQKIAKHASCGGFLYTVQPCPYDAGKIAVSVGDGAVRVWETSVSDENGSQLNIGNVNSYWQNVQGKVLTVAWHPVRENLLAFSTGESRVGLIDTSRTEKPARVLLPALNGGIYSLYWGEENNLYACGGGDLVVYNTSKPDEAPSAVAVSVEGQRWEVCVARWQPRALLVGSCAGAVAALTPHHPHTLLAATFIFSKMIYAIDWHPLETSNSTEESPFKNLIAVCSQEKQGSIVILEYCNKEDGSHQFQTWKTLVGHSGQALHVSWNPHHDGQLLTTSQDSTVRIWNVSEGVCISIFGGHASPALSAAWCAYPQLATKVISGGGDCCLRVWDINDHPADSYIEIKQEVATKRDKKKKEKKEPKDLDEEETDKKVAATNDGKLKVSKKFLLPLLNKQITNCNIQGARKLLNKYLHKNSITSDNSQTNGCEDVDTDFIKMFGNINEVNEVLDKELERHLTAHSVESWIMLSIFRGHIDSVIRFASERDLLCTFLLSVAPCVSLKYWKDTTQLYLAQIDRLIAKNESEKLNNNKNYGGPVYRKVAILLSIHDIKGAVDVLVEARLFNEAYILCRTRYMDSIAEQTLIQWAQYCACNGMYNMAAVCYLALGNLSQAATVLGKTQDEEWLCLAAELAKTAGQNTFADHISEKREQIKNKVVAVDTEEVLEQLPTRFELLMKENGQNGDKINEEEKPANGV</sequence>
<dbReference type="InterPro" id="IPR015943">
    <property type="entry name" value="WD40/YVTN_repeat-like_dom_sf"/>
</dbReference>
<dbReference type="InterPro" id="IPR056432">
    <property type="entry name" value="Beta-prop_GEMI5_1st"/>
</dbReference>
<dbReference type="InterPro" id="IPR056421">
    <property type="entry name" value="TPR_GEMI5"/>
</dbReference>
<keyword evidence="2" id="KW-0677">Repeat</keyword>
<dbReference type="PROSITE" id="PS50082">
    <property type="entry name" value="WD_REPEATS_2"/>
    <property type="match status" value="2"/>
</dbReference>
<dbReference type="InterPro" id="IPR011047">
    <property type="entry name" value="Quinoprotein_ADH-like_sf"/>
</dbReference>
<keyword evidence="1 3" id="KW-0853">WD repeat</keyword>
<dbReference type="InterPro" id="IPR019775">
    <property type="entry name" value="WD40_repeat_CS"/>
</dbReference>
<dbReference type="GeneID" id="113523538"/>
<feature type="domain" description="Gem-associated protein 5 TPR" evidence="6">
    <location>
        <begin position="946"/>
        <end position="1156"/>
    </location>
</feature>
<dbReference type="PANTHER" id="PTHR46362:SF1">
    <property type="entry name" value="GEM-ASSOCIATED PROTEIN 5"/>
    <property type="match status" value="1"/>
</dbReference>
<feature type="domain" description="Gem-associated protein 5 first beta-propeller" evidence="5">
    <location>
        <begin position="66"/>
        <end position="369"/>
    </location>
</feature>
<dbReference type="Pfam" id="PF23774">
    <property type="entry name" value="TPR_GEMI5"/>
    <property type="match status" value="1"/>
</dbReference>
<dbReference type="SMART" id="SM00320">
    <property type="entry name" value="WD40"/>
    <property type="match status" value="9"/>
</dbReference>
<dbReference type="InterPro" id="IPR056424">
    <property type="entry name" value="Beta-prop_GEMI5_2nd"/>
</dbReference>
<evidence type="ECO:0000256" key="1">
    <source>
        <dbReference type="ARBA" id="ARBA00022574"/>
    </source>
</evidence>
<feature type="domain" description="Gem-associated protein 5 second beta-propeller" evidence="7">
    <location>
        <begin position="531"/>
        <end position="832"/>
    </location>
</feature>
<dbReference type="SUPFAM" id="SSF50978">
    <property type="entry name" value="WD40 repeat-like"/>
    <property type="match status" value="1"/>
</dbReference>
<evidence type="ECO:0000256" key="4">
    <source>
        <dbReference type="SAM" id="MobiDB-lite"/>
    </source>
</evidence>
<protein>
    <submittedName>
        <fullName evidence="9">Gem-associated protein 5-like</fullName>
    </submittedName>
</protein>
<evidence type="ECO:0000259" key="7">
    <source>
        <dbReference type="Pfam" id="PF23775"/>
    </source>
</evidence>
<feature type="repeat" description="WD" evidence="3">
    <location>
        <begin position="763"/>
        <end position="805"/>
    </location>
</feature>
<dbReference type="InterPro" id="IPR052640">
    <property type="entry name" value="Gemin-5"/>
</dbReference>
<dbReference type="Proteomes" id="UP001652740">
    <property type="component" value="Unplaced"/>
</dbReference>
<feature type="region of interest" description="Disordered" evidence="4">
    <location>
        <begin position="859"/>
        <end position="881"/>
    </location>
</feature>
<evidence type="ECO:0000313" key="9">
    <source>
        <dbReference type="RefSeq" id="XP_026765322.2"/>
    </source>
</evidence>
<dbReference type="PROSITE" id="PS50294">
    <property type="entry name" value="WD_REPEATS_REGION"/>
    <property type="match status" value="1"/>
</dbReference>
<evidence type="ECO:0000259" key="6">
    <source>
        <dbReference type="Pfam" id="PF23774"/>
    </source>
</evidence>
<feature type="repeat" description="WD" evidence="3">
    <location>
        <begin position="60"/>
        <end position="104"/>
    </location>
</feature>
<dbReference type="PROSITE" id="PS00678">
    <property type="entry name" value="WD_REPEATS_1"/>
    <property type="match status" value="2"/>
</dbReference>
<evidence type="ECO:0000313" key="8">
    <source>
        <dbReference type="Proteomes" id="UP001652740"/>
    </source>
</evidence>
<organism evidence="8 9">
    <name type="scientific">Galleria mellonella</name>
    <name type="common">Greater wax moth</name>
    <dbReference type="NCBI Taxonomy" id="7137"/>
    <lineage>
        <taxon>Eukaryota</taxon>
        <taxon>Metazoa</taxon>
        <taxon>Ecdysozoa</taxon>
        <taxon>Arthropoda</taxon>
        <taxon>Hexapoda</taxon>
        <taxon>Insecta</taxon>
        <taxon>Pterygota</taxon>
        <taxon>Neoptera</taxon>
        <taxon>Endopterygota</taxon>
        <taxon>Lepidoptera</taxon>
        <taxon>Glossata</taxon>
        <taxon>Ditrysia</taxon>
        <taxon>Pyraloidea</taxon>
        <taxon>Pyralidae</taxon>
        <taxon>Galleriinae</taxon>
        <taxon>Galleria</taxon>
    </lineage>
</organism>
<dbReference type="Pfam" id="PF23770">
    <property type="entry name" value="Beta-prop_RIG_1st"/>
    <property type="match status" value="1"/>
</dbReference>
<dbReference type="SUPFAM" id="SSF50998">
    <property type="entry name" value="Quinoprotein alcohol dehydrogenase-like"/>
    <property type="match status" value="1"/>
</dbReference>
<dbReference type="InterPro" id="IPR036322">
    <property type="entry name" value="WD40_repeat_dom_sf"/>
</dbReference>
<evidence type="ECO:0000256" key="3">
    <source>
        <dbReference type="PROSITE-ProRule" id="PRU00221"/>
    </source>
</evidence>
<keyword evidence="8" id="KW-1185">Reference proteome</keyword>
<dbReference type="InterPro" id="IPR001680">
    <property type="entry name" value="WD40_rpt"/>
</dbReference>
<reference evidence="9" key="1">
    <citation type="submission" date="2025-08" db="UniProtKB">
        <authorList>
            <consortium name="RefSeq"/>
        </authorList>
    </citation>
    <scope>IDENTIFICATION</scope>
    <source>
        <tissue evidence="9">Whole larvae</tissue>
    </source>
</reference>
<gene>
    <name evidence="9" type="primary">LOC113523538</name>
</gene>
<evidence type="ECO:0000256" key="2">
    <source>
        <dbReference type="ARBA" id="ARBA00022737"/>
    </source>
</evidence>
<dbReference type="Gene3D" id="2.130.10.10">
    <property type="entry name" value="YVTN repeat-like/Quinoprotein amine dehydrogenase"/>
    <property type="match status" value="3"/>
</dbReference>
<proteinExistence type="predicted"/>
<dbReference type="PANTHER" id="PTHR46362">
    <property type="entry name" value="GEM-ASSOCIATED PROTEIN 5"/>
    <property type="match status" value="1"/>
</dbReference>
<dbReference type="RefSeq" id="XP_026765322.2">
    <property type="nucleotide sequence ID" value="XM_026909521.3"/>
</dbReference>
<evidence type="ECO:0000259" key="5">
    <source>
        <dbReference type="Pfam" id="PF23770"/>
    </source>
</evidence>
<accession>A0A6J1X9U0</accession>
<dbReference type="Pfam" id="PF23775">
    <property type="entry name" value="Beta-prop_RIG_2nd"/>
    <property type="match status" value="1"/>
</dbReference>
<feature type="region of interest" description="Disordered" evidence="4">
    <location>
        <begin position="239"/>
        <end position="260"/>
    </location>
</feature>
<name>A0A6J1X9U0_GALME</name>